<organism evidence="2 3">
    <name type="scientific">Parabacteroides segnis</name>
    <dbReference type="NCBI Taxonomy" id="2763058"/>
    <lineage>
        <taxon>Bacteria</taxon>
        <taxon>Pseudomonadati</taxon>
        <taxon>Bacteroidota</taxon>
        <taxon>Bacteroidia</taxon>
        <taxon>Bacteroidales</taxon>
        <taxon>Tannerellaceae</taxon>
        <taxon>Parabacteroides</taxon>
    </lineage>
</organism>
<accession>A0ABR7E634</accession>
<reference evidence="2 3" key="1">
    <citation type="submission" date="2020-08" db="EMBL/GenBank/DDBJ databases">
        <title>Genome public.</title>
        <authorList>
            <person name="Liu C."/>
            <person name="Sun Q."/>
        </authorList>
    </citation>
    <scope>NUCLEOTIDE SEQUENCE [LARGE SCALE GENOMIC DNA]</scope>
    <source>
        <strain evidence="2 3">BX2</strain>
    </source>
</reference>
<keyword evidence="3" id="KW-1185">Reference proteome</keyword>
<dbReference type="EMBL" id="JACOOI010000028">
    <property type="protein sequence ID" value="MBC5645242.1"/>
    <property type="molecule type" value="Genomic_DNA"/>
</dbReference>
<feature type="domain" description="Glycosyl transferase family 25" evidence="1">
    <location>
        <begin position="4"/>
        <end position="171"/>
    </location>
</feature>
<dbReference type="CDD" id="cd06532">
    <property type="entry name" value="Glyco_transf_25"/>
    <property type="match status" value="1"/>
</dbReference>
<dbReference type="InterPro" id="IPR029044">
    <property type="entry name" value="Nucleotide-diphossugar_trans"/>
</dbReference>
<comment type="caution">
    <text evidence="2">The sequence shown here is derived from an EMBL/GenBank/DDBJ whole genome shotgun (WGS) entry which is preliminary data.</text>
</comment>
<evidence type="ECO:0000313" key="3">
    <source>
        <dbReference type="Proteomes" id="UP000644010"/>
    </source>
</evidence>
<dbReference type="RefSeq" id="WP_186960965.1">
    <property type="nucleotide sequence ID" value="NZ_JACOOI010000028.1"/>
</dbReference>
<proteinExistence type="predicted"/>
<dbReference type="InterPro" id="IPR002654">
    <property type="entry name" value="Glyco_trans_25"/>
</dbReference>
<protein>
    <submittedName>
        <fullName evidence="2">Glycosyltransferase family 25 protein</fullName>
    </submittedName>
</protein>
<evidence type="ECO:0000259" key="1">
    <source>
        <dbReference type="Pfam" id="PF01755"/>
    </source>
</evidence>
<gene>
    <name evidence="2" type="ORF">H8S77_20375</name>
</gene>
<name>A0ABR7E634_9BACT</name>
<sequence length="247" mass="28986">MRIKTYIINLPKDRERKEYMQHLLQPYTSLLDSEFIEAVYGKTLTSEELEARFDNHSAFKRYGRNVQPNEIGCTLSHREVFKKIVDEDLPYGVILEDDIDLKPNFSELLPQAKILMQTEKPTILLLSGGYVYYKTQKIKNLPIAWIYDAYYTHSYMINAAAAKHLLQYKADYVADDWIYLRKRGMQIMALQPHCVNQKRDGVFISNIWDDSHAINKSKMGVTTLCNYIKDRLIYKGLQKIGNWEPFE</sequence>
<dbReference type="Pfam" id="PF01755">
    <property type="entry name" value="Glyco_transf_25"/>
    <property type="match status" value="1"/>
</dbReference>
<dbReference type="Gene3D" id="3.90.550.10">
    <property type="entry name" value="Spore Coat Polysaccharide Biosynthesis Protein SpsA, Chain A"/>
    <property type="match status" value="1"/>
</dbReference>
<dbReference type="Proteomes" id="UP000644010">
    <property type="component" value="Unassembled WGS sequence"/>
</dbReference>
<evidence type="ECO:0000313" key="2">
    <source>
        <dbReference type="EMBL" id="MBC5645242.1"/>
    </source>
</evidence>